<dbReference type="EMBL" id="CM001219">
    <property type="protein sequence ID" value="KEH34868.1"/>
    <property type="molecule type" value="Genomic_DNA"/>
</dbReference>
<reference evidence="1 3" key="2">
    <citation type="journal article" date="2014" name="BMC Genomics">
        <title>An improved genome release (version Mt4.0) for the model legume Medicago truncatula.</title>
        <authorList>
            <person name="Tang H."/>
            <person name="Krishnakumar V."/>
            <person name="Bidwell S."/>
            <person name="Rosen B."/>
            <person name="Chan A."/>
            <person name="Zhou S."/>
            <person name="Gentzbittel L."/>
            <person name="Childs K.L."/>
            <person name="Yandell M."/>
            <person name="Gundlach H."/>
            <person name="Mayer K.F."/>
            <person name="Schwartz D.C."/>
            <person name="Town C.D."/>
        </authorList>
    </citation>
    <scope>GENOME REANNOTATION</scope>
    <source>
        <strain evidence="1">A17</strain>
        <strain evidence="2 3">cv. Jemalong A17</strain>
    </source>
</reference>
<gene>
    <name evidence="1" type="ordered locus">MTR_3g073700</name>
</gene>
<evidence type="ECO:0000313" key="2">
    <source>
        <dbReference type="EnsemblPlants" id="KEH34868"/>
    </source>
</evidence>
<keyword evidence="3" id="KW-1185">Reference proteome</keyword>
<proteinExistence type="predicted"/>
<dbReference type="EnsemblPlants" id="KEH34868">
    <property type="protein sequence ID" value="KEH34868"/>
    <property type="gene ID" value="MTR_3g073700"/>
</dbReference>
<name>A0A072V0J8_MEDTR</name>
<dbReference type="Proteomes" id="UP000002051">
    <property type="component" value="Chromosome 3"/>
</dbReference>
<evidence type="ECO:0000313" key="3">
    <source>
        <dbReference type="Proteomes" id="UP000002051"/>
    </source>
</evidence>
<evidence type="ECO:0000313" key="1">
    <source>
        <dbReference type="EMBL" id="KEH34868.1"/>
    </source>
</evidence>
<dbReference type="HOGENOM" id="CLU_2708527_0_0_1"/>
<reference evidence="2" key="3">
    <citation type="submission" date="2015-04" db="UniProtKB">
        <authorList>
            <consortium name="EnsemblPlants"/>
        </authorList>
    </citation>
    <scope>IDENTIFICATION</scope>
    <source>
        <strain evidence="2">cv. Jemalong A17</strain>
    </source>
</reference>
<protein>
    <submittedName>
        <fullName evidence="1 2">Uncharacterized protein</fullName>
    </submittedName>
</protein>
<accession>A0A072V0J8</accession>
<dbReference type="AlphaFoldDB" id="A0A072V0J8"/>
<organism evidence="1 3">
    <name type="scientific">Medicago truncatula</name>
    <name type="common">Barrel medic</name>
    <name type="synonym">Medicago tribuloides</name>
    <dbReference type="NCBI Taxonomy" id="3880"/>
    <lineage>
        <taxon>Eukaryota</taxon>
        <taxon>Viridiplantae</taxon>
        <taxon>Streptophyta</taxon>
        <taxon>Embryophyta</taxon>
        <taxon>Tracheophyta</taxon>
        <taxon>Spermatophyta</taxon>
        <taxon>Magnoliopsida</taxon>
        <taxon>eudicotyledons</taxon>
        <taxon>Gunneridae</taxon>
        <taxon>Pentapetalae</taxon>
        <taxon>rosids</taxon>
        <taxon>fabids</taxon>
        <taxon>Fabales</taxon>
        <taxon>Fabaceae</taxon>
        <taxon>Papilionoideae</taxon>
        <taxon>50 kb inversion clade</taxon>
        <taxon>NPAAA clade</taxon>
        <taxon>Hologalegina</taxon>
        <taxon>IRL clade</taxon>
        <taxon>Trifolieae</taxon>
        <taxon>Medicago</taxon>
    </lineage>
</organism>
<sequence>MSRATFSTLLARFPDSESTLKRPHVRLSVQVPVANLHVRYQHAFGLLQIGLGIGQAKPGFDRPEPGLRKILQA</sequence>
<reference evidence="1 3" key="1">
    <citation type="journal article" date="2011" name="Nature">
        <title>The Medicago genome provides insight into the evolution of rhizobial symbioses.</title>
        <authorList>
            <person name="Young N.D."/>
            <person name="Debelle F."/>
            <person name="Oldroyd G.E."/>
            <person name="Geurts R."/>
            <person name="Cannon S.B."/>
            <person name="Udvardi M.K."/>
            <person name="Benedito V.A."/>
            <person name="Mayer K.F."/>
            <person name="Gouzy J."/>
            <person name="Schoof H."/>
            <person name="Van de Peer Y."/>
            <person name="Proost S."/>
            <person name="Cook D.R."/>
            <person name="Meyers B.C."/>
            <person name="Spannagl M."/>
            <person name="Cheung F."/>
            <person name="De Mita S."/>
            <person name="Krishnakumar V."/>
            <person name="Gundlach H."/>
            <person name="Zhou S."/>
            <person name="Mudge J."/>
            <person name="Bharti A.K."/>
            <person name="Murray J.D."/>
            <person name="Naoumkina M.A."/>
            <person name="Rosen B."/>
            <person name="Silverstein K.A."/>
            <person name="Tang H."/>
            <person name="Rombauts S."/>
            <person name="Zhao P.X."/>
            <person name="Zhou P."/>
            <person name="Barbe V."/>
            <person name="Bardou P."/>
            <person name="Bechner M."/>
            <person name="Bellec A."/>
            <person name="Berger A."/>
            <person name="Berges H."/>
            <person name="Bidwell S."/>
            <person name="Bisseling T."/>
            <person name="Choisne N."/>
            <person name="Couloux A."/>
            <person name="Denny R."/>
            <person name="Deshpande S."/>
            <person name="Dai X."/>
            <person name="Doyle J.J."/>
            <person name="Dudez A.M."/>
            <person name="Farmer A.D."/>
            <person name="Fouteau S."/>
            <person name="Franken C."/>
            <person name="Gibelin C."/>
            <person name="Gish J."/>
            <person name="Goldstein S."/>
            <person name="Gonzalez A.J."/>
            <person name="Green P.J."/>
            <person name="Hallab A."/>
            <person name="Hartog M."/>
            <person name="Hua A."/>
            <person name="Humphray S.J."/>
            <person name="Jeong D.H."/>
            <person name="Jing Y."/>
            <person name="Jocker A."/>
            <person name="Kenton S.M."/>
            <person name="Kim D.J."/>
            <person name="Klee K."/>
            <person name="Lai H."/>
            <person name="Lang C."/>
            <person name="Lin S."/>
            <person name="Macmil S.L."/>
            <person name="Magdelenat G."/>
            <person name="Matthews L."/>
            <person name="McCorrison J."/>
            <person name="Monaghan E.L."/>
            <person name="Mun J.H."/>
            <person name="Najar F.Z."/>
            <person name="Nicholson C."/>
            <person name="Noirot C."/>
            <person name="O'Bleness M."/>
            <person name="Paule C.R."/>
            <person name="Poulain J."/>
            <person name="Prion F."/>
            <person name="Qin B."/>
            <person name="Qu C."/>
            <person name="Retzel E.F."/>
            <person name="Riddle C."/>
            <person name="Sallet E."/>
            <person name="Samain S."/>
            <person name="Samson N."/>
            <person name="Sanders I."/>
            <person name="Saurat O."/>
            <person name="Scarpelli C."/>
            <person name="Schiex T."/>
            <person name="Segurens B."/>
            <person name="Severin A.J."/>
            <person name="Sherrier D.J."/>
            <person name="Shi R."/>
            <person name="Sims S."/>
            <person name="Singer S.R."/>
            <person name="Sinharoy S."/>
            <person name="Sterck L."/>
            <person name="Viollet A."/>
            <person name="Wang B.B."/>
            <person name="Wang K."/>
            <person name="Wang M."/>
            <person name="Wang X."/>
            <person name="Warfsmann J."/>
            <person name="Weissenbach J."/>
            <person name="White D.D."/>
            <person name="White J.D."/>
            <person name="Wiley G.B."/>
            <person name="Wincker P."/>
            <person name="Xing Y."/>
            <person name="Yang L."/>
            <person name="Yao Z."/>
            <person name="Ying F."/>
            <person name="Zhai J."/>
            <person name="Zhou L."/>
            <person name="Zuber A."/>
            <person name="Denarie J."/>
            <person name="Dixon R.A."/>
            <person name="May G.D."/>
            <person name="Schwartz D.C."/>
            <person name="Rogers J."/>
            <person name="Quetier F."/>
            <person name="Town C.D."/>
            <person name="Roe B.A."/>
        </authorList>
    </citation>
    <scope>NUCLEOTIDE SEQUENCE [LARGE SCALE GENOMIC DNA]</scope>
    <source>
        <strain evidence="1">A17</strain>
        <strain evidence="2 3">cv. Jemalong A17</strain>
    </source>
</reference>